<evidence type="ECO:0000256" key="1">
    <source>
        <dbReference type="SAM" id="MobiDB-lite"/>
    </source>
</evidence>
<evidence type="ECO:0000256" key="2">
    <source>
        <dbReference type="SAM" id="Phobius"/>
    </source>
</evidence>
<feature type="region of interest" description="Disordered" evidence="1">
    <location>
        <begin position="1"/>
        <end position="21"/>
    </location>
</feature>
<proteinExistence type="predicted"/>
<reference evidence="3 4" key="1">
    <citation type="submission" date="2017-01" db="EMBL/GenBank/DDBJ databases">
        <authorList>
            <consortium name="Urmite Genomes"/>
        </authorList>
    </citation>
    <scope>NUCLEOTIDE SEQUENCE [LARGE SCALE GENOMIC DNA]</scope>
    <source>
        <strain evidence="3 4">AB57</strain>
    </source>
</reference>
<name>A0A2U3NRK8_9MYCO</name>
<organism evidence="3 4">
    <name type="scientific">Mycobacterium rhizamassiliense</name>
    <dbReference type="NCBI Taxonomy" id="1841860"/>
    <lineage>
        <taxon>Bacteria</taxon>
        <taxon>Bacillati</taxon>
        <taxon>Actinomycetota</taxon>
        <taxon>Actinomycetes</taxon>
        <taxon>Mycobacteriales</taxon>
        <taxon>Mycobacteriaceae</taxon>
        <taxon>Mycobacterium</taxon>
    </lineage>
</organism>
<feature type="transmembrane region" description="Helical" evidence="2">
    <location>
        <begin position="55"/>
        <end position="75"/>
    </location>
</feature>
<keyword evidence="2" id="KW-0812">Transmembrane</keyword>
<gene>
    <name evidence="3" type="ORF">MRAB57_1961</name>
</gene>
<accession>A0A2U3NRK8</accession>
<evidence type="ECO:0000313" key="4">
    <source>
        <dbReference type="Proteomes" id="UP000240988"/>
    </source>
</evidence>
<dbReference type="Proteomes" id="UP000240988">
    <property type="component" value="Unassembled WGS sequence"/>
</dbReference>
<evidence type="ECO:0008006" key="5">
    <source>
        <dbReference type="Google" id="ProtNLM"/>
    </source>
</evidence>
<keyword evidence="4" id="KW-1185">Reference proteome</keyword>
<keyword evidence="2" id="KW-1133">Transmembrane helix</keyword>
<feature type="transmembrane region" description="Helical" evidence="2">
    <location>
        <begin position="81"/>
        <end position="104"/>
    </location>
</feature>
<evidence type="ECO:0000313" key="3">
    <source>
        <dbReference type="EMBL" id="SPM34149.1"/>
    </source>
</evidence>
<dbReference type="EMBL" id="FUFA01000004">
    <property type="protein sequence ID" value="SPM34149.1"/>
    <property type="molecule type" value="Genomic_DNA"/>
</dbReference>
<feature type="compositionally biased region" description="Polar residues" evidence="1">
    <location>
        <begin position="1"/>
        <end position="10"/>
    </location>
</feature>
<keyword evidence="2" id="KW-0472">Membrane</keyword>
<protein>
    <recommendedName>
        <fullName evidence="5">Transmembrane protein</fullName>
    </recommendedName>
</protein>
<dbReference type="RefSeq" id="WP_077087395.1">
    <property type="nucleotide sequence ID" value="NZ_LT721901.1"/>
</dbReference>
<feature type="compositionally biased region" description="Basic and acidic residues" evidence="1">
    <location>
        <begin position="12"/>
        <end position="21"/>
    </location>
</feature>
<dbReference type="OrthoDB" id="4715691at2"/>
<dbReference type="AlphaFoldDB" id="A0A2U3NRK8"/>
<sequence length="182" mass="20123">MSSVRPTSSAGDPDRLRDGVPEFPDHPTLTQIAQRQMQIDTWDAMSVDGYRFAKPGAIISFLLTAIMVVLVLTPIPPNWPWDIPLCILSIFSAVVMVVCGLLWLDRPDSGPRPELLEIVPFTRAENLQLMSGQGAEPYGAICACPGCGDECTHLVRRPTDSEPDWATVTRCCRVCNREWVQA</sequence>